<reference evidence="2 3" key="1">
    <citation type="journal article" date="2019" name="New Phytol.">
        <title>Comparative genomics reveals unique wood-decay strategies and fruiting body development in the Schizophyllaceae.</title>
        <authorList>
            <person name="Almasi E."/>
            <person name="Sahu N."/>
            <person name="Krizsan K."/>
            <person name="Balint B."/>
            <person name="Kovacs G.M."/>
            <person name="Kiss B."/>
            <person name="Cseklye J."/>
            <person name="Drula E."/>
            <person name="Henrissat B."/>
            <person name="Nagy I."/>
            <person name="Chovatia M."/>
            <person name="Adam C."/>
            <person name="LaButti K."/>
            <person name="Lipzen A."/>
            <person name="Riley R."/>
            <person name="Grigoriev I.V."/>
            <person name="Nagy L.G."/>
        </authorList>
    </citation>
    <scope>NUCLEOTIDE SEQUENCE [LARGE SCALE GENOMIC DNA]</scope>
    <source>
        <strain evidence="2 3">NL-1724</strain>
    </source>
</reference>
<organism evidence="2 3">
    <name type="scientific">Schizophyllum amplum</name>
    <dbReference type="NCBI Taxonomy" id="97359"/>
    <lineage>
        <taxon>Eukaryota</taxon>
        <taxon>Fungi</taxon>
        <taxon>Dikarya</taxon>
        <taxon>Basidiomycota</taxon>
        <taxon>Agaricomycotina</taxon>
        <taxon>Agaricomycetes</taxon>
        <taxon>Agaricomycetidae</taxon>
        <taxon>Agaricales</taxon>
        <taxon>Schizophyllaceae</taxon>
        <taxon>Schizophyllum</taxon>
    </lineage>
</organism>
<proteinExistence type="predicted"/>
<dbReference type="Proteomes" id="UP000320762">
    <property type="component" value="Unassembled WGS sequence"/>
</dbReference>
<keyword evidence="1" id="KW-0472">Membrane</keyword>
<evidence type="ECO:0000313" key="3">
    <source>
        <dbReference type="Proteomes" id="UP000320762"/>
    </source>
</evidence>
<evidence type="ECO:0000256" key="1">
    <source>
        <dbReference type="SAM" id="Phobius"/>
    </source>
</evidence>
<comment type="caution">
    <text evidence="2">The sequence shown here is derived from an EMBL/GenBank/DDBJ whole genome shotgun (WGS) entry which is preliminary data.</text>
</comment>
<keyword evidence="1" id="KW-0812">Transmembrane</keyword>
<name>A0A550BZ79_9AGAR</name>
<accession>A0A550BZ79</accession>
<dbReference type="EMBL" id="VDMD01000042">
    <property type="protein sequence ID" value="TRM57850.1"/>
    <property type="molecule type" value="Genomic_DNA"/>
</dbReference>
<protein>
    <submittedName>
        <fullName evidence="2">Uncharacterized protein</fullName>
    </submittedName>
</protein>
<sequence>MRRIGTYPEMYSIIAPVSSISHCAVVLNLNVFVRQRERLVKEPDPCIRHKWEKSSEVRDLRCCSRIGRWRLLNPQYDRSRIEKVQKRISELLKDRNLVGPAVHDGMQQHLQ</sequence>
<evidence type="ECO:0000313" key="2">
    <source>
        <dbReference type="EMBL" id="TRM57850.1"/>
    </source>
</evidence>
<keyword evidence="3" id="KW-1185">Reference proteome</keyword>
<dbReference type="AlphaFoldDB" id="A0A550BZ79"/>
<gene>
    <name evidence="2" type="ORF">BD626DRAFT_206668</name>
</gene>
<feature type="transmembrane region" description="Helical" evidence="1">
    <location>
        <begin position="12"/>
        <end position="33"/>
    </location>
</feature>
<keyword evidence="1" id="KW-1133">Transmembrane helix</keyword>